<sequence>MATTLDVPFLLGGREVMVKSTDDSRLWHRSVVVCRCHRDVYQRVMEADPFTDTDAFYWIMTPDSDVYPEELSVHPLLSLMGTTPDGDLVLGSGIGRTSHLNRVYAFSPFPTPAAFAEALRACQTEAEQAILDLVQSVSLSLGQGALPPATGAWRRITTVGIAGVALVSRSGELLVLMDCVATSGAASPELDARILEISRDKLGKQHEDVKDAIDCCTESVWDSWPLTGPRTVLWCLTFIAQTNGHPRARHTWWKHTCRLTSGDPGVSDHETAMKGLEYLLTYDQLNAPELVFAELFTRRAQLAEFRHRHLLLRPDDFGDDLANDEFLYLGLGETRGQIMLCPALDEYVAANLHRESTAAKERRKLREERQLARASPSMVPSQAAAAALTSAADPLRGLVGGPPAIPKAKAKQKGKESKAAAGHAPVAKELLPTMAPFCEAAQFNSDTSGSLSRSVKRRLKVKTHWQAAVNSAVESTNDLRGVGRVESSLGLSRAQRGAHEHISRIFRAVLPPPCAAVEAFKELCGTRAGYDDADPRVAFQYDLISMPSRGGVADGDEVLTGGPLYHWNNCVKALMRSDQDLSDTSGLPVKPYPDPTLIRDNMMYAKLIADMCSLGLCSLRAHQAATVGIFFARKKNGMQGVILLDTRLVNARFQEAEHAVLPAPGAWASIELQPEDELVFSHMDVECAFYRIRAPPGVSDHFVLPRVSGRLIRQLAPACDVAGADWLSPHLEAMAMGWSWALHFCQQMVVASVQKVGIPAGQFFRGKRPSPDLTDAMVAAAVYVDNAIVTGTDEKRATVTADAVFKQLEADGLDCKTIEHGPEVARFTGLDLRRASGRISVGHARCWKVRLALSHVLAVGRASGPEMHTLLGRYTWSAILRRRLLSLPRACYRFVDKAGPERVPLWCSVRRELKWMVPLLPLAYADAKRPWRECVAATDSEGANLIDNGGFGVVGELLGSEQARAWGLQQERWRFAVADAVQARAAALAAAAAPATAGSPGPQAGGASQAPLEGSVELPVSFSHLAADSGFISRWAPGEFNPADGPSRLKGPVVRSGSGDPRDARWHDCSTDTQHTALLAAVEARARDEFRRGGAGGPAAGSWRAAPPPIELTGADDAIDDWYSAAGTRRSSSSSAPQSARGPALRSRAGVLPVKRPLGAADLTPPSAQQRRARARRRVEVHRAQASLCRDLGAYFLEVGHQAGMPLSTPLEIDLALVEHLEDLYFNGFNHDAGEKVVASLEFRTPELKVPGSTLLPRAKNALRGFRRLAPGLSRAPFPWLALCAMAGAAMSLGRQEMLSVASKTHEFDESLLLDDVEFDSSVRRYEKHARVLKQAGNMTPASREHGLLVADHLADILAGRRAAPQPPNMRVPQLDQAGGRRRGKP</sequence>
<dbReference type="Proteomes" id="UP001189429">
    <property type="component" value="Unassembled WGS sequence"/>
</dbReference>
<accession>A0ABN9QER9</accession>
<dbReference type="EMBL" id="CAUYUJ010003236">
    <property type="protein sequence ID" value="CAK0804444.1"/>
    <property type="molecule type" value="Genomic_DNA"/>
</dbReference>
<evidence type="ECO:0008006" key="4">
    <source>
        <dbReference type="Google" id="ProtNLM"/>
    </source>
</evidence>
<feature type="region of interest" description="Disordered" evidence="1">
    <location>
        <begin position="1039"/>
        <end position="1068"/>
    </location>
</feature>
<feature type="compositionally biased region" description="Low complexity" evidence="1">
    <location>
        <begin position="1126"/>
        <end position="1144"/>
    </location>
</feature>
<name>A0ABN9QER9_9DINO</name>
<gene>
    <name evidence="2" type="ORF">PCOR1329_LOCUS11247</name>
</gene>
<evidence type="ECO:0000256" key="1">
    <source>
        <dbReference type="SAM" id="MobiDB-lite"/>
    </source>
</evidence>
<feature type="region of interest" description="Disordered" evidence="1">
    <location>
        <begin position="1361"/>
        <end position="1386"/>
    </location>
</feature>
<feature type="region of interest" description="Disordered" evidence="1">
    <location>
        <begin position="1126"/>
        <end position="1151"/>
    </location>
</feature>
<evidence type="ECO:0000313" key="2">
    <source>
        <dbReference type="EMBL" id="CAK0804444.1"/>
    </source>
</evidence>
<evidence type="ECO:0000313" key="3">
    <source>
        <dbReference type="Proteomes" id="UP001189429"/>
    </source>
</evidence>
<organism evidence="2 3">
    <name type="scientific">Prorocentrum cordatum</name>
    <dbReference type="NCBI Taxonomy" id="2364126"/>
    <lineage>
        <taxon>Eukaryota</taxon>
        <taxon>Sar</taxon>
        <taxon>Alveolata</taxon>
        <taxon>Dinophyceae</taxon>
        <taxon>Prorocentrales</taxon>
        <taxon>Prorocentraceae</taxon>
        <taxon>Prorocentrum</taxon>
    </lineage>
</organism>
<proteinExistence type="predicted"/>
<reference evidence="2" key="1">
    <citation type="submission" date="2023-10" db="EMBL/GenBank/DDBJ databases">
        <authorList>
            <person name="Chen Y."/>
            <person name="Shah S."/>
            <person name="Dougan E. K."/>
            <person name="Thang M."/>
            <person name="Chan C."/>
        </authorList>
    </citation>
    <scope>NUCLEOTIDE SEQUENCE [LARGE SCALE GENOMIC DNA]</scope>
</reference>
<keyword evidence="3" id="KW-1185">Reference proteome</keyword>
<comment type="caution">
    <text evidence="2">The sequence shown here is derived from an EMBL/GenBank/DDBJ whole genome shotgun (WGS) entry which is preliminary data.</text>
</comment>
<protein>
    <recommendedName>
        <fullName evidence="4">RNA-dependent RNA polymerase</fullName>
    </recommendedName>
</protein>